<evidence type="ECO:0000259" key="3">
    <source>
        <dbReference type="Pfam" id="PF16411"/>
    </source>
</evidence>
<evidence type="ECO:0000256" key="1">
    <source>
        <dbReference type="SAM" id="SignalP"/>
    </source>
</evidence>
<feature type="domain" description="Outer membrane protein SusF/SusE-like C-terminal" evidence="3">
    <location>
        <begin position="285"/>
        <end position="386"/>
    </location>
</feature>
<dbReference type="AlphaFoldDB" id="A0A139L7V8"/>
<dbReference type="RefSeq" id="WP_004310516.1">
    <property type="nucleotide sequence ID" value="NZ_CAXTIO010000013.1"/>
</dbReference>
<dbReference type="GO" id="GO:2001070">
    <property type="term" value="F:starch binding"/>
    <property type="evidence" value="ECO:0007669"/>
    <property type="project" value="InterPro"/>
</dbReference>
<organism evidence="4 6">
    <name type="scientific">Bacteroides ovatus</name>
    <dbReference type="NCBI Taxonomy" id="28116"/>
    <lineage>
        <taxon>Bacteria</taxon>
        <taxon>Pseudomonadati</taxon>
        <taxon>Bacteroidota</taxon>
        <taxon>Bacteroidia</taxon>
        <taxon>Bacteroidales</taxon>
        <taxon>Bacteroidaceae</taxon>
        <taxon>Bacteroides</taxon>
    </lineage>
</organism>
<evidence type="ECO:0000313" key="5">
    <source>
        <dbReference type="EMBL" id="MDC2741608.1"/>
    </source>
</evidence>
<dbReference type="Gene3D" id="2.60.40.3610">
    <property type="match status" value="1"/>
</dbReference>
<feature type="domain" description="SusE outer membrane protein" evidence="2">
    <location>
        <begin position="25"/>
        <end position="120"/>
    </location>
</feature>
<dbReference type="Pfam" id="PF14292">
    <property type="entry name" value="SusE"/>
    <property type="match status" value="1"/>
</dbReference>
<evidence type="ECO:0000313" key="6">
    <source>
        <dbReference type="Proteomes" id="UP000435985"/>
    </source>
</evidence>
<dbReference type="InterPro" id="IPR032187">
    <property type="entry name" value="SusF/SusE-like_C"/>
</dbReference>
<dbReference type="InterPro" id="IPR025970">
    <property type="entry name" value="SusE"/>
</dbReference>
<accession>A0A139L7V8</accession>
<dbReference type="Gene3D" id="2.60.40.3620">
    <property type="match status" value="1"/>
</dbReference>
<evidence type="ECO:0000259" key="2">
    <source>
        <dbReference type="Pfam" id="PF14292"/>
    </source>
</evidence>
<dbReference type="Pfam" id="PF16411">
    <property type="entry name" value="SusF_SusE"/>
    <property type="match status" value="2"/>
</dbReference>
<keyword evidence="1" id="KW-0732">Signal</keyword>
<dbReference type="EMBL" id="JAQNZF010000005">
    <property type="protein sequence ID" value="MDC2741608.1"/>
    <property type="molecule type" value="Genomic_DNA"/>
</dbReference>
<feature type="chain" id="PRO_5042681908" evidence="1">
    <location>
        <begin position="22"/>
        <end position="390"/>
    </location>
</feature>
<evidence type="ECO:0000313" key="4">
    <source>
        <dbReference type="EMBL" id="KAA4667010.1"/>
    </source>
</evidence>
<dbReference type="Proteomes" id="UP001219389">
    <property type="component" value="Unassembled WGS sequence"/>
</dbReference>
<dbReference type="STRING" id="28116.Bovatus_03805"/>
<name>A0A139L7V8_BACOV</name>
<gene>
    <name evidence="4" type="ORF">F3B98_01070</name>
    <name evidence="5" type="ORF">PO382_05155</name>
</gene>
<feature type="domain" description="Outer membrane protein SusF/SusE-like C-terminal" evidence="3">
    <location>
        <begin position="180"/>
        <end position="268"/>
    </location>
</feature>
<comment type="caution">
    <text evidence="4">The sequence shown here is derived from an EMBL/GenBank/DDBJ whole genome shotgun (WGS) entry which is preliminary data.</text>
</comment>
<dbReference type="PROSITE" id="PS51257">
    <property type="entry name" value="PROKAR_LIPOPROTEIN"/>
    <property type="match status" value="1"/>
</dbReference>
<protein>
    <submittedName>
        <fullName evidence="4">SusF/SusE family outer membrane protein</fullName>
    </submittedName>
</protein>
<dbReference type="EMBL" id="VWFO01000001">
    <property type="protein sequence ID" value="KAA4667010.1"/>
    <property type="molecule type" value="Genomic_DNA"/>
</dbReference>
<reference evidence="5" key="2">
    <citation type="submission" date="2022-10" db="EMBL/GenBank/DDBJ databases">
        <title>Human gut microbiome strain richness.</title>
        <authorList>
            <person name="Chen-Liaw A."/>
        </authorList>
    </citation>
    <scope>NUCLEOTIDE SEQUENCE</scope>
    <source>
        <strain evidence="5">BSD2780120875st1_E1_BSD2780120875_150330</strain>
    </source>
</reference>
<dbReference type="CDD" id="cd12966">
    <property type="entry name" value="CBM-Ec_CBM-Fc"/>
    <property type="match status" value="1"/>
</dbReference>
<dbReference type="Proteomes" id="UP000435985">
    <property type="component" value="Unassembled WGS sequence"/>
</dbReference>
<sequence>MKNLYKLFTLTMGLLALSACEADRDSNPVLNEPDTFVLNVPAFASNNVYDLKNSESLELTCTQPDYGIPMATTYSVQISLEENFVDAHAETNTEANYTTLGTTHSSAKMEVKALEFALALGDLWSASSDEEFPTTPIPVYVRLKAELTNSGRGIAFSNVIELPKVLGYKAVPPLELPSSIFINGSMADSNWSNWVPLAAVNGMSKFFGLFYFGGTDMFKFGTKEGEYIGFNDPRLTIASDAFTGSDDGFGGQNISVNVTGWYTVIMSVSIKGTDYAFTLDIAPGEVCLIGNAIGDWTFGDKGKFQAPTTADADFVSPVCTGGGELRMSVKVPGEDWWRTEFAIPNGKIVFRENKSVIDSWSEIGPEYAINVKAGQKINLNFVQKTGSVTQ</sequence>
<proteinExistence type="predicted"/>
<dbReference type="GO" id="GO:0019867">
    <property type="term" value="C:outer membrane"/>
    <property type="evidence" value="ECO:0007669"/>
    <property type="project" value="InterPro"/>
</dbReference>
<reference evidence="4 6" key="1">
    <citation type="journal article" date="2019" name="Nat. Med.">
        <title>A library of human gut bacterial isolates paired with longitudinal multiomics data enables mechanistic microbiome research.</title>
        <authorList>
            <person name="Poyet M."/>
            <person name="Groussin M."/>
            <person name="Gibbons S.M."/>
            <person name="Avila-Pacheco J."/>
            <person name="Jiang X."/>
            <person name="Kearney S.M."/>
            <person name="Perrotta A.R."/>
            <person name="Berdy B."/>
            <person name="Zhao S."/>
            <person name="Lieberman T.D."/>
            <person name="Swanson P.K."/>
            <person name="Smith M."/>
            <person name="Roesemann S."/>
            <person name="Alexander J.E."/>
            <person name="Rich S.A."/>
            <person name="Livny J."/>
            <person name="Vlamakis H."/>
            <person name="Clish C."/>
            <person name="Bullock K."/>
            <person name="Deik A."/>
            <person name="Scott J."/>
            <person name="Pierce K.A."/>
            <person name="Xavier R.J."/>
            <person name="Alm E.J."/>
        </authorList>
    </citation>
    <scope>NUCLEOTIDE SEQUENCE [LARGE SCALE GENOMIC DNA]</scope>
    <source>
        <strain evidence="4 6">BIOML-A14</strain>
    </source>
</reference>
<feature type="signal peptide" evidence="1">
    <location>
        <begin position="1"/>
        <end position="21"/>
    </location>
</feature>